<dbReference type="RefSeq" id="WP_036850031.1">
    <property type="nucleotide sequence ID" value="NZ_JQJD01000001.1"/>
</dbReference>
<organism evidence="2 3">
    <name type="scientific">Porphyromonas cangingivalis</name>
    <dbReference type="NCBI Taxonomy" id="36874"/>
    <lineage>
        <taxon>Bacteria</taxon>
        <taxon>Pseudomonadati</taxon>
        <taxon>Bacteroidota</taxon>
        <taxon>Bacteroidia</taxon>
        <taxon>Bacteroidales</taxon>
        <taxon>Porphyromonadaceae</taxon>
        <taxon>Porphyromonas</taxon>
    </lineage>
</organism>
<evidence type="ECO:0000259" key="1">
    <source>
        <dbReference type="Pfam" id="PF13930"/>
    </source>
</evidence>
<protein>
    <recommendedName>
        <fullName evidence="1">Type VII secretion system protein EssD-like domain-containing protein</fullName>
    </recommendedName>
</protein>
<comment type="caution">
    <text evidence="2">The sequence shown here is derived from an EMBL/GenBank/DDBJ whole genome shotgun (WGS) entry which is preliminary data.</text>
</comment>
<name>A0A0A2F019_PORCN</name>
<dbReference type="EMBL" id="JQJD01000001">
    <property type="protein sequence ID" value="KGN83347.1"/>
    <property type="molecule type" value="Genomic_DNA"/>
</dbReference>
<proteinExistence type="predicted"/>
<accession>A0A0A2F019</accession>
<dbReference type="Pfam" id="PF13930">
    <property type="entry name" value="Endonuclea_NS_2"/>
    <property type="match status" value="1"/>
</dbReference>
<dbReference type="Proteomes" id="UP000030125">
    <property type="component" value="Unassembled WGS sequence"/>
</dbReference>
<feature type="domain" description="Type VII secretion system protein EssD-like" evidence="1">
    <location>
        <begin position="194"/>
        <end position="326"/>
    </location>
</feature>
<gene>
    <name evidence="2" type="ORF">HQ35_00845</name>
</gene>
<evidence type="ECO:0000313" key="3">
    <source>
        <dbReference type="Proteomes" id="UP000030125"/>
    </source>
</evidence>
<evidence type="ECO:0000313" key="2">
    <source>
        <dbReference type="EMBL" id="KGN83347.1"/>
    </source>
</evidence>
<dbReference type="AlphaFoldDB" id="A0A0A2F019"/>
<sequence>MIETLASIVSKSIEGSQATEIGNVSPLESQGAFNDTSSLSAFEQKESLNQRLKEAPSKSALTDASETIEIKAPETQNIDNQISYDINSHLSAFEQKDAINQSKELNSRDDLKTYSPEFSNYIDQLGERLNPDYFMKDLEFGVEADGKIIAKGTADYNRNSMIKIDGDKAFAKAGSLEGAGSLNEFINETVLMPDTTYNIDGRQVCKTDNLGRVVSSYAELHKPIDGIRYQQRDTHTQMRIVEDKDGILGHDDAGHLVPNRLGGPNEAINQVPMARELNRSGSLWFQTENDLSNAVREGKEVIVSDTLEYTGDSFRPDRITREISIDGEKRTHIFDNPQR</sequence>
<keyword evidence="3" id="KW-1185">Reference proteome</keyword>
<dbReference type="OrthoDB" id="1412258at2"/>
<dbReference type="InterPro" id="IPR044927">
    <property type="entry name" value="Endonuclea_NS_2"/>
</dbReference>
<reference evidence="2 3" key="1">
    <citation type="submission" date="2014-08" db="EMBL/GenBank/DDBJ databases">
        <title>Porphyromonas cangingivalis strain:COT-109_OH1386 Genome sequencing.</title>
        <authorList>
            <person name="Wallis C."/>
            <person name="Deusch O."/>
            <person name="O'Flynn C."/>
            <person name="Davis I."/>
            <person name="Jospin G."/>
            <person name="Darling A.E."/>
            <person name="Coil D.A."/>
            <person name="Alexiev A."/>
            <person name="Horsfall A."/>
            <person name="Kirkwood N."/>
            <person name="Harris S."/>
            <person name="Eisen J.A."/>
        </authorList>
    </citation>
    <scope>NUCLEOTIDE SEQUENCE [LARGE SCALE GENOMIC DNA]</scope>
    <source>
        <strain evidence="3">COT-109 OH1386</strain>
    </source>
</reference>